<dbReference type="Proteomes" id="UP000009100">
    <property type="component" value="Chromosome 1"/>
</dbReference>
<name>B7VMS5_VIBA3</name>
<dbReference type="EMBL" id="FM954972">
    <property type="protein sequence ID" value="CAV18326.1"/>
    <property type="molecule type" value="Genomic_DNA"/>
</dbReference>
<organism evidence="1 2">
    <name type="scientific">Vibrio atlanticus (strain LGP32)</name>
    <name type="common">Vibrio splendidus (strain Mel32)</name>
    <dbReference type="NCBI Taxonomy" id="575788"/>
    <lineage>
        <taxon>Bacteria</taxon>
        <taxon>Pseudomonadati</taxon>
        <taxon>Pseudomonadota</taxon>
        <taxon>Gammaproteobacteria</taxon>
        <taxon>Vibrionales</taxon>
        <taxon>Vibrionaceae</taxon>
        <taxon>Vibrio</taxon>
    </lineage>
</organism>
<dbReference type="HOGENOM" id="CLU_105452_0_0_6"/>
<dbReference type="KEGG" id="vsp:VS_1200"/>
<evidence type="ECO:0000313" key="2">
    <source>
        <dbReference type="Proteomes" id="UP000009100"/>
    </source>
</evidence>
<proteinExistence type="predicted"/>
<accession>B7VMS5</accession>
<gene>
    <name evidence="1" type="ordered locus">VS_1200</name>
</gene>
<dbReference type="AlphaFoldDB" id="B7VMS5"/>
<evidence type="ECO:0000313" key="1">
    <source>
        <dbReference type="EMBL" id="CAV18326.1"/>
    </source>
</evidence>
<protein>
    <submittedName>
        <fullName evidence="1">Uncharacterized protein</fullName>
    </submittedName>
</protein>
<sequence length="229" mass="23888">MKAQDAAIAISADKITGDIPSASAMVANTGTSNAALAVLLANSVRNTTKATTARIVRSTPAVSKNPLSECAKNTLVPVAFRMLLKQIPPPNRISTPQSVVFSTSFHSTALEAPSSTIAPIATKLSNLENPPIIALIGLPNIQSVTVKRKIDSVIFLLFVHSTGAWSSSNLWSSFGLVITYKIIIVIGNKIIEIGSPSAIHSVKLKPTSAAAMAFGGLPTKVAIPPIEAQ</sequence>
<reference evidence="1 2" key="1">
    <citation type="submission" date="2009-02" db="EMBL/GenBank/DDBJ databases">
        <title>Vibrio splendidus str. LGP32 complete genome.</title>
        <authorList>
            <person name="Mazel D."/>
            <person name="Le Roux F."/>
        </authorList>
    </citation>
    <scope>NUCLEOTIDE SEQUENCE [LARGE SCALE GENOMIC DNA]</scope>
    <source>
        <strain evidence="1 2">LGP32</strain>
    </source>
</reference>